<reference evidence="1" key="2">
    <citation type="submission" date="2020-09" db="EMBL/GenBank/DDBJ databases">
        <authorList>
            <person name="Sun Q."/>
            <person name="Zhou Y."/>
        </authorList>
    </citation>
    <scope>NUCLEOTIDE SEQUENCE</scope>
    <source>
        <strain evidence="1">CGMCC 4.7299</strain>
    </source>
</reference>
<accession>A0A8J3C078</accession>
<evidence type="ECO:0008006" key="3">
    <source>
        <dbReference type="Google" id="ProtNLM"/>
    </source>
</evidence>
<comment type="caution">
    <text evidence="1">The sequence shown here is derived from an EMBL/GenBank/DDBJ whole genome shotgun (WGS) entry which is preliminary data.</text>
</comment>
<dbReference type="EMBL" id="BMMX01000010">
    <property type="protein sequence ID" value="GGK91950.1"/>
    <property type="molecule type" value="Genomic_DNA"/>
</dbReference>
<proteinExistence type="predicted"/>
<dbReference type="RefSeq" id="WP_189079564.1">
    <property type="nucleotide sequence ID" value="NZ_BMMX01000010.1"/>
</dbReference>
<evidence type="ECO:0000313" key="1">
    <source>
        <dbReference type="EMBL" id="GGK91950.1"/>
    </source>
</evidence>
<dbReference type="AlphaFoldDB" id="A0A8J3C078"/>
<gene>
    <name evidence="1" type="ORF">GCM10012284_27280</name>
</gene>
<dbReference type="Proteomes" id="UP000656042">
    <property type="component" value="Unassembled WGS sequence"/>
</dbReference>
<dbReference type="SUPFAM" id="SSF56112">
    <property type="entry name" value="Protein kinase-like (PK-like)"/>
    <property type="match status" value="1"/>
</dbReference>
<keyword evidence="2" id="KW-1185">Reference proteome</keyword>
<reference evidence="1" key="1">
    <citation type="journal article" date="2014" name="Int. J. Syst. Evol. Microbiol.">
        <title>Complete genome sequence of Corynebacterium casei LMG S-19264T (=DSM 44701T), isolated from a smear-ripened cheese.</title>
        <authorList>
            <consortium name="US DOE Joint Genome Institute (JGI-PGF)"/>
            <person name="Walter F."/>
            <person name="Albersmeier A."/>
            <person name="Kalinowski J."/>
            <person name="Ruckert C."/>
        </authorList>
    </citation>
    <scope>NUCLEOTIDE SEQUENCE</scope>
    <source>
        <strain evidence="1">CGMCC 4.7299</strain>
    </source>
</reference>
<organism evidence="1 2">
    <name type="scientific">Mangrovihabitans endophyticus</name>
    <dbReference type="NCBI Taxonomy" id="1751298"/>
    <lineage>
        <taxon>Bacteria</taxon>
        <taxon>Bacillati</taxon>
        <taxon>Actinomycetota</taxon>
        <taxon>Actinomycetes</taxon>
        <taxon>Micromonosporales</taxon>
        <taxon>Micromonosporaceae</taxon>
        <taxon>Mangrovihabitans</taxon>
    </lineage>
</organism>
<sequence>MSPVKTAPAALTANESALRAQYLAEVLDLLYPPPCVTGRDAAEGPPIAEYLVVPDARRPRLLVPAGSRKVAAAAVRRYAEPQSRSARLKRDAVVAALRTGASGVLLRDRIRVTGPVGTSIDGYLREALGRDLSVSVHIGPARANRKPVLQLISPDGETFGFGKIGVGPLTQRLVRDETHALTALGRSGLTKLAVPQVLHAGRWRGLQVLIQSALPVWLPRAPLSPRRLSAAMLDIAGCCGYSSGTLVGSTYWAELRGRLAAVGDRPEGAALAEAAESLARHAGTTVFRFGAWHGDWAPWNMANLADALLVWDWERFAQGVPVGFDAVHHELQRRIQASGDATAAVEATVRRAAELLQPFGVAGEARELTALLYLVDLATRYLTDRQAEAGARLGVLGTWLLPVLLRRVKEL</sequence>
<dbReference type="InterPro" id="IPR011009">
    <property type="entry name" value="Kinase-like_dom_sf"/>
</dbReference>
<name>A0A8J3C078_9ACTN</name>
<protein>
    <recommendedName>
        <fullName evidence="3">Phosphotransferase enzyme family protein</fullName>
    </recommendedName>
</protein>
<evidence type="ECO:0000313" key="2">
    <source>
        <dbReference type="Proteomes" id="UP000656042"/>
    </source>
</evidence>